<proteinExistence type="predicted"/>
<dbReference type="RefSeq" id="WP_115250057.1">
    <property type="nucleotide sequence ID" value="NZ_UGSP01000001.1"/>
</dbReference>
<dbReference type="CDD" id="cd16439">
    <property type="entry name" value="beta_Kdo_transferase_KpsC_2"/>
    <property type="match status" value="1"/>
</dbReference>
<accession>A0A379AU95</accession>
<name>A0A379AU95_AVIAV</name>
<dbReference type="GO" id="GO:0015774">
    <property type="term" value="P:polysaccharide transport"/>
    <property type="evidence" value="ECO:0007669"/>
    <property type="project" value="InterPro"/>
</dbReference>
<sequence>MAPFRIFSSGIKKIPNLSNFLKDSPTFSFENSVIGWGFRPTANKARDYAVKHNLRYIALEDGFLRSIGLGVEGFPPFSLVVDDVGIYYAAEKPSRLEKLIAGCSLNDEQAQQSHQAMALIREWQLSKYNHAPCEPVAAEHKNPTVLVIDQTFGDMAVQYGLADEDSFRQMLQAALQENPDAEIWVKTHPDVIAGKKRGYLTDLLDQPRVRIISQDINPPTLLSQVDKVYCVTSQMGFEALLQGKEVVTFGVPWFAGWGLTDDRHPFVAELITQQRRKPRSLNEVFYAAYFQYSRYINPFTGEVGNIFDVIHYLNWVKHWQSVLVGDFYCIGLSLWKKTVLKPFFHLPNCRLHFVSSLTKFKKIQLRENPKLLLWGQGKPEFIAYAEQNNIPIWRMEDGFIRSVGLGSNLVAPLSLVVDPLGIYFNPQQLSQLESILQNTVFSEKDEDLAREIQQQLIQANIGKYNVGSTGFARPNTEKKVLLVPGQVEDDASIRFGSPQCQSNLTLLQQVRQAHPDAYIIYKPHPDVLSGNRKGNVAQEQALIYADQIVTEANILDCIQAVDEVHTMTSLAGFEALLRGKRVYCYGSPFYAHWGLTIDAYALPRRKRKLTLAQLIAGTLLYYPLYLNPNTMQLTNASTAVKILLEQKNQLKDTGLYKSWLSKKIGKYCYFVRTFWLK</sequence>
<dbReference type="EMBL" id="UGSP01000001">
    <property type="protein sequence ID" value="SUB24952.1"/>
    <property type="molecule type" value="Genomic_DNA"/>
</dbReference>
<dbReference type="GO" id="GO:0000271">
    <property type="term" value="P:polysaccharide biosynthetic process"/>
    <property type="evidence" value="ECO:0007669"/>
    <property type="project" value="InterPro"/>
</dbReference>
<evidence type="ECO:0000313" key="1">
    <source>
        <dbReference type="EMBL" id="SUB24952.1"/>
    </source>
</evidence>
<dbReference type="CDD" id="cd16440">
    <property type="entry name" value="beta_Kdo_transferase_KpsC_1"/>
    <property type="match status" value="1"/>
</dbReference>
<evidence type="ECO:0000313" key="2">
    <source>
        <dbReference type="Proteomes" id="UP000255098"/>
    </source>
</evidence>
<organism evidence="1 2">
    <name type="scientific">Avibacterium avium</name>
    <name type="common">Pasteurella avium</name>
    <dbReference type="NCBI Taxonomy" id="751"/>
    <lineage>
        <taxon>Bacteria</taxon>
        <taxon>Pseudomonadati</taxon>
        <taxon>Pseudomonadota</taxon>
        <taxon>Gammaproteobacteria</taxon>
        <taxon>Pasteurellales</taxon>
        <taxon>Pasteurellaceae</taxon>
        <taxon>Avibacterium</taxon>
    </lineage>
</organism>
<reference evidence="1 2" key="1">
    <citation type="submission" date="2018-06" db="EMBL/GenBank/DDBJ databases">
        <authorList>
            <consortium name="Pathogen Informatics"/>
            <person name="Doyle S."/>
        </authorList>
    </citation>
    <scope>NUCLEOTIDE SEQUENCE [LARGE SCALE GENOMIC DNA]</scope>
    <source>
        <strain evidence="2">NCTC 11297</strain>
    </source>
</reference>
<dbReference type="Pfam" id="PF05159">
    <property type="entry name" value="Capsule_synth"/>
    <property type="match status" value="3"/>
</dbReference>
<keyword evidence="2" id="KW-1185">Reference proteome</keyword>
<protein>
    <submittedName>
        <fullName evidence="1">Protein PhyA</fullName>
    </submittedName>
</protein>
<dbReference type="GeneID" id="300134208"/>
<dbReference type="InterPro" id="IPR007833">
    <property type="entry name" value="Capsule_polysaccharide_synth"/>
</dbReference>
<dbReference type="AlphaFoldDB" id="A0A379AU95"/>
<gene>
    <name evidence="1" type="primary">phyA</name>
    <name evidence="1" type="ORF">NCTC11297_02023</name>
</gene>
<dbReference type="Proteomes" id="UP000255098">
    <property type="component" value="Unassembled WGS sequence"/>
</dbReference>